<name>A0A6A6UCP5_9PEZI</name>
<keyword evidence="4" id="KW-1185">Reference proteome</keyword>
<keyword evidence="2" id="KW-1133">Transmembrane helix</keyword>
<feature type="region of interest" description="Disordered" evidence="1">
    <location>
        <begin position="48"/>
        <end position="208"/>
    </location>
</feature>
<accession>A0A6A6UCP5</accession>
<reference evidence="3" key="1">
    <citation type="journal article" date="2020" name="Stud. Mycol.">
        <title>101 Dothideomycetes genomes: a test case for predicting lifestyles and emergence of pathogens.</title>
        <authorList>
            <person name="Haridas S."/>
            <person name="Albert R."/>
            <person name="Binder M."/>
            <person name="Bloem J."/>
            <person name="Labutti K."/>
            <person name="Salamov A."/>
            <person name="Andreopoulos B."/>
            <person name="Baker S."/>
            <person name="Barry K."/>
            <person name="Bills G."/>
            <person name="Bluhm B."/>
            <person name="Cannon C."/>
            <person name="Castanera R."/>
            <person name="Culley D."/>
            <person name="Daum C."/>
            <person name="Ezra D."/>
            <person name="Gonzalez J."/>
            <person name="Henrissat B."/>
            <person name="Kuo A."/>
            <person name="Liang C."/>
            <person name="Lipzen A."/>
            <person name="Lutzoni F."/>
            <person name="Magnuson J."/>
            <person name="Mondo S."/>
            <person name="Nolan M."/>
            <person name="Ohm R."/>
            <person name="Pangilinan J."/>
            <person name="Park H.-J."/>
            <person name="Ramirez L."/>
            <person name="Alfaro M."/>
            <person name="Sun H."/>
            <person name="Tritt A."/>
            <person name="Yoshinaga Y."/>
            <person name="Zwiers L.-H."/>
            <person name="Turgeon B."/>
            <person name="Goodwin S."/>
            <person name="Spatafora J."/>
            <person name="Crous P."/>
            <person name="Grigoriev I."/>
        </authorList>
    </citation>
    <scope>NUCLEOTIDE SEQUENCE</scope>
    <source>
        <strain evidence="3">CBS 115976</strain>
    </source>
</reference>
<protein>
    <submittedName>
        <fullName evidence="3">Uncharacterized protein</fullName>
    </submittedName>
</protein>
<gene>
    <name evidence="3" type="ORF">BT63DRAFT_456334</name>
</gene>
<feature type="transmembrane region" description="Helical" evidence="2">
    <location>
        <begin position="214"/>
        <end position="235"/>
    </location>
</feature>
<keyword evidence="2" id="KW-0812">Transmembrane</keyword>
<feature type="transmembrane region" description="Helical" evidence="2">
    <location>
        <begin position="247"/>
        <end position="266"/>
    </location>
</feature>
<organism evidence="3 4">
    <name type="scientific">Microthyrium microscopicum</name>
    <dbReference type="NCBI Taxonomy" id="703497"/>
    <lineage>
        <taxon>Eukaryota</taxon>
        <taxon>Fungi</taxon>
        <taxon>Dikarya</taxon>
        <taxon>Ascomycota</taxon>
        <taxon>Pezizomycotina</taxon>
        <taxon>Dothideomycetes</taxon>
        <taxon>Dothideomycetes incertae sedis</taxon>
        <taxon>Microthyriales</taxon>
        <taxon>Microthyriaceae</taxon>
        <taxon>Microthyrium</taxon>
    </lineage>
</organism>
<proteinExistence type="predicted"/>
<feature type="compositionally biased region" description="Low complexity" evidence="1">
    <location>
        <begin position="55"/>
        <end position="69"/>
    </location>
</feature>
<evidence type="ECO:0000313" key="3">
    <source>
        <dbReference type="EMBL" id="KAF2668694.1"/>
    </source>
</evidence>
<evidence type="ECO:0000256" key="1">
    <source>
        <dbReference type="SAM" id="MobiDB-lite"/>
    </source>
</evidence>
<keyword evidence="2" id="KW-0472">Membrane</keyword>
<dbReference type="EMBL" id="MU004236">
    <property type="protein sequence ID" value="KAF2668694.1"/>
    <property type="molecule type" value="Genomic_DNA"/>
</dbReference>
<evidence type="ECO:0000313" key="4">
    <source>
        <dbReference type="Proteomes" id="UP000799302"/>
    </source>
</evidence>
<feature type="compositionally biased region" description="Polar residues" evidence="1">
    <location>
        <begin position="139"/>
        <end position="160"/>
    </location>
</feature>
<feature type="compositionally biased region" description="Basic residues" evidence="1">
    <location>
        <begin position="170"/>
        <end position="194"/>
    </location>
</feature>
<feature type="region of interest" description="Disordered" evidence="1">
    <location>
        <begin position="352"/>
        <end position="407"/>
    </location>
</feature>
<dbReference type="OrthoDB" id="5417811at2759"/>
<sequence>MNTGQSGLYFTMREDAGSQRNSRFARLSTIQGGMRSALRNPFHFSTASSLYSRSPNPNNNPNANANGPGTPKINFGGFFGRREDGPSGSGNDDNLNIPLHSNPEPLGRTYPYSPANQPTGWGRGQPEVILDPEPAFLRPQQSREPLVGSTTDSTQSTEATEPSGGPDRERRRRRKHKRRHHHRQEGWVRPHRRGTGSSRRTNSLHHQSQREENIYISSVVSGLFLIATIITYVAIVLSVKGLGEELHILFAITIAGALVFLIHSLIRMRTARKRQRSLQRARARVNGTPTGGFMPTEPIRVHMVHDEELAEPEMREKVVPAKPVPPAYGVWRSSVKVDPGLLFWQRVDRPGGSSTNLPTATASGAPRPPSYLSDDGVSYVAEAQPRSTVYMQRPPSDLHPAFRGVAR</sequence>
<dbReference type="AlphaFoldDB" id="A0A6A6UCP5"/>
<feature type="region of interest" description="Disordered" evidence="1">
    <location>
        <begin position="1"/>
        <end position="21"/>
    </location>
</feature>
<feature type="compositionally biased region" description="Polar residues" evidence="1">
    <location>
        <begin position="352"/>
        <end position="362"/>
    </location>
</feature>
<evidence type="ECO:0000256" key="2">
    <source>
        <dbReference type="SAM" id="Phobius"/>
    </source>
</evidence>
<dbReference type="Proteomes" id="UP000799302">
    <property type="component" value="Unassembled WGS sequence"/>
</dbReference>
<feature type="region of interest" description="Disordered" evidence="1">
    <location>
        <begin position="277"/>
        <end position="296"/>
    </location>
</feature>